<gene>
    <name evidence="6" type="ORF">Dia5BBH33_19160</name>
</gene>
<dbReference type="Proteomes" id="UP000320585">
    <property type="component" value="Chromosome"/>
</dbReference>
<name>A0A8D4UVX4_9FIRM</name>
<accession>A0A8D4UVX4</accession>
<dbReference type="Gene3D" id="3.40.350.10">
    <property type="entry name" value="Creatinase/prolidase N-terminal domain"/>
    <property type="match status" value="1"/>
</dbReference>
<dbReference type="RefSeq" id="WP_144269235.1">
    <property type="nucleotide sequence ID" value="NZ_AP019697.1"/>
</dbReference>
<dbReference type="GeneID" id="92717124"/>
<dbReference type="InterPro" id="IPR000994">
    <property type="entry name" value="Pept_M24"/>
</dbReference>
<sequence length="363" mass="40256">MEKYNKERLARASEAVRKAGLSQIIVSDAAALWYLTEEEIHPGERLIVLVIPSDSDPYWVRNRLFPLKSNGIADHPFEDGEDGIGLLASLLADGRTGVDGVWHSAFLLDLMGRGGNRTFVNGSPLIDALRAVKDEEEIRRMKAASLINDRAVRRIRDFLYPGVTEKECAEELRKIYKEEGAEGFSFPPIVSFGAHGADPHHSPDDTKLAPGDSVLFDIGCKKDHYCSDMTRTYFTGEPTEEEKKVHDTVREAGLRAEALIRPGVLLKDIDKAARDCIAEAGYGLYFTHRLGHFIGIREHEAGEVSPNSPLAAKPGMIFSIEPGIYLPGRFGVRIENLVLVTEDGCELLNHEDRGWKAGLRHGK</sequence>
<organism evidence="6 7">
    <name type="scientific">Dialister hominis</name>
    <dbReference type="NCBI Taxonomy" id="2582419"/>
    <lineage>
        <taxon>Bacteria</taxon>
        <taxon>Bacillati</taxon>
        <taxon>Bacillota</taxon>
        <taxon>Negativicutes</taxon>
        <taxon>Veillonellales</taxon>
        <taxon>Veillonellaceae</taxon>
        <taxon>Dialister</taxon>
    </lineage>
</organism>
<reference evidence="7" key="1">
    <citation type="submission" date="2019-05" db="EMBL/GenBank/DDBJ databases">
        <title>Complete genome sequencing of Dialister sp. strain 5BBH33.</title>
        <authorList>
            <person name="Sakamoto M."/>
            <person name="Murakami T."/>
            <person name="Mori H."/>
        </authorList>
    </citation>
    <scope>NUCLEOTIDE SEQUENCE [LARGE SCALE GENOMIC DNA]</scope>
    <source>
        <strain evidence="7">5BBH33</strain>
    </source>
</reference>
<dbReference type="AlphaFoldDB" id="A0A8D4UVX4"/>
<keyword evidence="1 3" id="KW-0479">Metal-binding</keyword>
<dbReference type="InterPro" id="IPR000587">
    <property type="entry name" value="Creatinase_N"/>
</dbReference>
<dbReference type="GO" id="GO:0046872">
    <property type="term" value="F:metal ion binding"/>
    <property type="evidence" value="ECO:0007669"/>
    <property type="project" value="UniProtKB-KW"/>
</dbReference>
<dbReference type="OrthoDB" id="9806388at2"/>
<dbReference type="Pfam" id="PF00557">
    <property type="entry name" value="Peptidase_M24"/>
    <property type="match status" value="1"/>
</dbReference>
<evidence type="ECO:0000313" key="7">
    <source>
        <dbReference type="Proteomes" id="UP000320585"/>
    </source>
</evidence>
<dbReference type="PANTHER" id="PTHR46112">
    <property type="entry name" value="AMINOPEPTIDASE"/>
    <property type="match status" value="1"/>
</dbReference>
<dbReference type="SUPFAM" id="SSF53092">
    <property type="entry name" value="Creatinase/prolidase N-terminal domain"/>
    <property type="match status" value="1"/>
</dbReference>
<feature type="domain" description="Creatinase N-terminal" evidence="5">
    <location>
        <begin position="8"/>
        <end position="132"/>
    </location>
</feature>
<dbReference type="SUPFAM" id="SSF55920">
    <property type="entry name" value="Creatinase/aminopeptidase"/>
    <property type="match status" value="1"/>
</dbReference>
<feature type="domain" description="Peptidase M24" evidence="4">
    <location>
        <begin position="140"/>
        <end position="342"/>
    </location>
</feature>
<evidence type="ECO:0000256" key="1">
    <source>
        <dbReference type="ARBA" id="ARBA00022723"/>
    </source>
</evidence>
<evidence type="ECO:0000259" key="4">
    <source>
        <dbReference type="Pfam" id="PF00557"/>
    </source>
</evidence>
<dbReference type="InterPro" id="IPR029149">
    <property type="entry name" value="Creatin/AminoP/Spt16_N"/>
</dbReference>
<dbReference type="PANTHER" id="PTHR46112:SF3">
    <property type="entry name" value="AMINOPEPTIDASE YPDF"/>
    <property type="match status" value="1"/>
</dbReference>
<dbReference type="PROSITE" id="PS00491">
    <property type="entry name" value="PROLINE_PEPTIDASE"/>
    <property type="match status" value="1"/>
</dbReference>
<comment type="similarity">
    <text evidence="3">Belongs to the peptidase M24B family.</text>
</comment>
<dbReference type="InterPro" id="IPR050659">
    <property type="entry name" value="Peptidase_M24B"/>
</dbReference>
<dbReference type="Gene3D" id="3.90.230.10">
    <property type="entry name" value="Creatinase/methionine aminopeptidase superfamily"/>
    <property type="match status" value="1"/>
</dbReference>
<keyword evidence="2" id="KW-0378">Hydrolase</keyword>
<evidence type="ECO:0000256" key="2">
    <source>
        <dbReference type="ARBA" id="ARBA00022801"/>
    </source>
</evidence>
<dbReference type="CDD" id="cd01092">
    <property type="entry name" value="APP-like"/>
    <property type="match status" value="1"/>
</dbReference>
<dbReference type="Pfam" id="PF01321">
    <property type="entry name" value="Creatinase_N"/>
    <property type="match status" value="1"/>
</dbReference>
<dbReference type="KEGG" id="dho:Dia5BBH33_19160"/>
<protein>
    <submittedName>
        <fullName evidence="6">Proline dipeptidase</fullName>
    </submittedName>
</protein>
<evidence type="ECO:0000256" key="3">
    <source>
        <dbReference type="RuleBase" id="RU000590"/>
    </source>
</evidence>
<dbReference type="EMBL" id="AP019697">
    <property type="protein sequence ID" value="BBK25981.1"/>
    <property type="molecule type" value="Genomic_DNA"/>
</dbReference>
<proteinExistence type="inferred from homology"/>
<dbReference type="InterPro" id="IPR001131">
    <property type="entry name" value="Peptidase_M24B_aminopep-P_CS"/>
</dbReference>
<evidence type="ECO:0000313" key="6">
    <source>
        <dbReference type="EMBL" id="BBK25981.1"/>
    </source>
</evidence>
<dbReference type="InterPro" id="IPR036005">
    <property type="entry name" value="Creatinase/aminopeptidase-like"/>
</dbReference>
<keyword evidence="7" id="KW-1185">Reference proteome</keyword>
<dbReference type="GO" id="GO:0016787">
    <property type="term" value="F:hydrolase activity"/>
    <property type="evidence" value="ECO:0007669"/>
    <property type="project" value="UniProtKB-KW"/>
</dbReference>
<evidence type="ECO:0000259" key="5">
    <source>
        <dbReference type="Pfam" id="PF01321"/>
    </source>
</evidence>